<comment type="caution">
    <text evidence="2">The sequence shown here is derived from an EMBL/GenBank/DDBJ whole genome shotgun (WGS) entry which is preliminary data.</text>
</comment>
<dbReference type="EMBL" id="BAAATD010000016">
    <property type="protein sequence ID" value="GAA2631985.1"/>
    <property type="molecule type" value="Genomic_DNA"/>
</dbReference>
<organism evidence="2 3">
    <name type="scientific">Actinomadura fulvescens</name>
    <dbReference type="NCBI Taxonomy" id="46160"/>
    <lineage>
        <taxon>Bacteria</taxon>
        <taxon>Bacillati</taxon>
        <taxon>Actinomycetota</taxon>
        <taxon>Actinomycetes</taxon>
        <taxon>Streptosporangiales</taxon>
        <taxon>Thermomonosporaceae</taxon>
        <taxon>Actinomadura</taxon>
    </lineage>
</organism>
<sequence>MLLNGSAVAVNPVPSTRDRQRSRRVSNSSAAWAGTVWPSTNAAPVAAVVEVRKARRDNGIGGLRLENVGKRIPTIERRP</sequence>
<evidence type="ECO:0000256" key="1">
    <source>
        <dbReference type="SAM" id="MobiDB-lite"/>
    </source>
</evidence>
<accession>A0ABP6CZL3</accession>
<protein>
    <submittedName>
        <fullName evidence="2">Uncharacterized protein</fullName>
    </submittedName>
</protein>
<feature type="region of interest" description="Disordered" evidence="1">
    <location>
        <begin position="1"/>
        <end position="30"/>
    </location>
</feature>
<name>A0ABP6CZL3_9ACTN</name>
<keyword evidence="3" id="KW-1185">Reference proteome</keyword>
<reference evidence="3" key="1">
    <citation type="journal article" date="2019" name="Int. J. Syst. Evol. Microbiol.">
        <title>The Global Catalogue of Microorganisms (GCM) 10K type strain sequencing project: providing services to taxonomists for standard genome sequencing and annotation.</title>
        <authorList>
            <consortium name="The Broad Institute Genomics Platform"/>
            <consortium name="The Broad Institute Genome Sequencing Center for Infectious Disease"/>
            <person name="Wu L."/>
            <person name="Ma J."/>
        </authorList>
    </citation>
    <scope>NUCLEOTIDE SEQUENCE [LARGE SCALE GENOMIC DNA]</scope>
    <source>
        <strain evidence="3">JCM 6833</strain>
    </source>
</reference>
<dbReference type="Proteomes" id="UP001501509">
    <property type="component" value="Unassembled WGS sequence"/>
</dbReference>
<evidence type="ECO:0000313" key="2">
    <source>
        <dbReference type="EMBL" id="GAA2631985.1"/>
    </source>
</evidence>
<proteinExistence type="predicted"/>
<evidence type="ECO:0000313" key="3">
    <source>
        <dbReference type="Proteomes" id="UP001501509"/>
    </source>
</evidence>
<gene>
    <name evidence="2" type="ORF">GCM10010411_82730</name>
</gene>